<dbReference type="PANTHER" id="PTHR23351">
    <property type="entry name" value="FOS TRANSCRIPTION FACTOR-RELATED"/>
    <property type="match status" value="1"/>
</dbReference>
<dbReference type="SMART" id="SM00338">
    <property type="entry name" value="BRLZ"/>
    <property type="match status" value="1"/>
</dbReference>
<organism evidence="4">
    <name type="scientific">Ciona intestinalis</name>
    <name type="common">Transparent sea squirt</name>
    <name type="synonym">Ascidia intestinalis</name>
    <dbReference type="NCBI Taxonomy" id="7719"/>
    <lineage>
        <taxon>Eukaryota</taxon>
        <taxon>Metazoa</taxon>
        <taxon>Chordata</taxon>
        <taxon>Tunicata</taxon>
        <taxon>Ascidiacea</taxon>
        <taxon>Phlebobranchia</taxon>
        <taxon>Cionidae</taxon>
        <taxon>Ciona</taxon>
    </lineage>
</organism>
<proteinExistence type="evidence at transcript level"/>
<dbReference type="EMBL" id="AB210313">
    <property type="protein sequence ID" value="BAE06318.1"/>
    <property type="molecule type" value="mRNA"/>
</dbReference>
<accession>A0A1W2VPL4</accession>
<dbReference type="InterPro" id="IPR000837">
    <property type="entry name" value="AP-1"/>
</dbReference>
<evidence type="ECO:0000256" key="2">
    <source>
        <dbReference type="SAM" id="MobiDB-lite"/>
    </source>
</evidence>
<dbReference type="GO" id="GO:0003677">
    <property type="term" value="F:DNA binding"/>
    <property type="evidence" value="ECO:0007669"/>
    <property type="project" value="InterPro"/>
</dbReference>
<reference evidence="4" key="2">
    <citation type="journal article" date="2004" name="Development">
        <title>Gene expression profiles of transcription factors and signaling molecules in the ascidian embryo: towards a comprehensive understanding of gene networks.</title>
        <authorList>
            <person name="Imai K.S."/>
            <person name="Hino K."/>
            <person name="Yagi K."/>
            <person name="Satoh N."/>
            <person name="Satou Y."/>
        </authorList>
    </citation>
    <scope>NUCLEOTIDE SEQUENCE</scope>
</reference>
<dbReference type="Gene3D" id="1.20.5.170">
    <property type="match status" value="1"/>
</dbReference>
<gene>
    <name evidence="4" type="primary">Ci-ATF3</name>
</gene>
<keyword evidence="1" id="KW-0175">Coiled coil</keyword>
<dbReference type="InterPro" id="IPR004827">
    <property type="entry name" value="bZIP"/>
</dbReference>
<feature type="coiled-coil region" evidence="1">
    <location>
        <begin position="165"/>
        <end position="203"/>
    </location>
</feature>
<dbReference type="PRINTS" id="PR00042">
    <property type="entry name" value="LEUZIPPRFOS"/>
</dbReference>
<evidence type="ECO:0000256" key="1">
    <source>
        <dbReference type="SAM" id="Coils"/>
    </source>
</evidence>
<dbReference type="GO" id="GO:0006357">
    <property type="term" value="P:regulation of transcription by RNA polymerase II"/>
    <property type="evidence" value="ECO:0007669"/>
    <property type="project" value="InterPro"/>
</dbReference>
<sequence>MKLHMMTHGQSSTPARGRVSPYYIPQSYQSTYYNNGGSRKGSIHHNVASDSNVAVDLRQGRRSPDNQAEYKHRNMNNHQVYNDERSLSRMTTEDLLMVEEHIRPLIKEELRYTIQSKRIARGLPETVELEYKTQQNDEISPETLLKRERRRERNKVAAAKCRFKKKILSEQLQEESEHLENLNAKLKREIEKLQEERQKLMHLLNGHKPECIAVPEEINLDAEPQYMDKQSDPRFNTICSSAANAPDNDVQQNEHTAPKTIYPYDETYLTRRL</sequence>
<dbReference type="SUPFAM" id="SSF57959">
    <property type="entry name" value="Leucine zipper domain"/>
    <property type="match status" value="1"/>
</dbReference>
<reference evidence="4" key="1">
    <citation type="journal article" date="2003" name="Dev. Genes Evol.">
        <title>Genomewide surveys of developmentally relevant genes in Ciona intestinalis.</title>
        <authorList>
            <person name="Satou Y."/>
            <person name="Satoh N."/>
        </authorList>
    </citation>
    <scope>NUCLEOTIDE SEQUENCE</scope>
</reference>
<dbReference type="Pfam" id="PF00170">
    <property type="entry name" value="bZIP_1"/>
    <property type="match status" value="1"/>
</dbReference>
<dbReference type="KEGG" id="cin:778544"/>
<dbReference type="InterPro" id="IPR046347">
    <property type="entry name" value="bZIP_sf"/>
</dbReference>
<dbReference type="AlphaFoldDB" id="Q4H3V9"/>
<dbReference type="GO" id="GO:0003700">
    <property type="term" value="F:DNA-binding transcription factor activity"/>
    <property type="evidence" value="ECO:0007669"/>
    <property type="project" value="InterPro"/>
</dbReference>
<evidence type="ECO:0000313" key="4">
    <source>
        <dbReference type="EMBL" id="BAE06318.1"/>
    </source>
</evidence>
<name>Q4H3V9_CIOIN</name>
<dbReference type="OrthoDB" id="2596881at2759"/>
<dbReference type="CDD" id="cd14722">
    <property type="entry name" value="bZIP_ATF3"/>
    <property type="match status" value="1"/>
</dbReference>
<dbReference type="PROSITE" id="PS00036">
    <property type="entry name" value="BZIP_BASIC"/>
    <property type="match status" value="1"/>
</dbReference>
<dbReference type="PROSITE" id="PS50217">
    <property type="entry name" value="BZIP"/>
    <property type="match status" value="1"/>
</dbReference>
<protein>
    <submittedName>
        <fullName evidence="4">Transcription factor protein</fullName>
    </submittedName>
</protein>
<reference evidence="4" key="3">
    <citation type="submission" date="2005-04" db="EMBL/GenBank/DDBJ databases">
        <title>Expressed genes in Ciona intestinalis.</title>
        <authorList>
            <person name="Satou Y."/>
        </authorList>
    </citation>
    <scope>NUCLEOTIDE SEQUENCE</scope>
</reference>
<feature type="region of interest" description="Disordered" evidence="2">
    <location>
        <begin position="1"/>
        <end position="20"/>
    </location>
</feature>
<evidence type="ECO:0000259" key="3">
    <source>
        <dbReference type="PROSITE" id="PS50217"/>
    </source>
</evidence>
<feature type="domain" description="BZIP" evidence="3">
    <location>
        <begin position="144"/>
        <end position="207"/>
    </location>
</feature>
<dbReference type="PANTHER" id="PTHR23351:SF59">
    <property type="entry name" value="CYCLIC AMP-DEPENDENT TRANSCRIPTION FACTOR ATF-3-LIKE"/>
    <property type="match status" value="1"/>
</dbReference>
<accession>Q4H3V9</accession>